<dbReference type="Proteomes" id="UP001266305">
    <property type="component" value="Unassembled WGS sequence"/>
</dbReference>
<feature type="compositionally biased region" description="Polar residues" evidence="1">
    <location>
        <begin position="66"/>
        <end position="75"/>
    </location>
</feature>
<evidence type="ECO:0000313" key="2">
    <source>
        <dbReference type="EMBL" id="KAK2099315.1"/>
    </source>
</evidence>
<sequence length="75" mass="7843">PGLSGPSHVGVPAQPRFPDSTFGFSSREESSRAGTGRPKSEAKAGKHCRARCQPGRGKTHRPPGQQCRSAASTLS</sequence>
<comment type="caution">
    <text evidence="2">The sequence shown here is derived from an EMBL/GenBank/DDBJ whole genome shotgun (WGS) entry which is preliminary data.</text>
</comment>
<dbReference type="EMBL" id="JASSZA010000011">
    <property type="protein sequence ID" value="KAK2099315.1"/>
    <property type="molecule type" value="Genomic_DNA"/>
</dbReference>
<feature type="non-terminal residue" evidence="2">
    <location>
        <position position="1"/>
    </location>
</feature>
<evidence type="ECO:0000256" key="1">
    <source>
        <dbReference type="SAM" id="MobiDB-lite"/>
    </source>
</evidence>
<organism evidence="2 3">
    <name type="scientific">Saguinus oedipus</name>
    <name type="common">Cotton-top tamarin</name>
    <name type="synonym">Oedipomidas oedipus</name>
    <dbReference type="NCBI Taxonomy" id="9490"/>
    <lineage>
        <taxon>Eukaryota</taxon>
        <taxon>Metazoa</taxon>
        <taxon>Chordata</taxon>
        <taxon>Craniata</taxon>
        <taxon>Vertebrata</taxon>
        <taxon>Euteleostomi</taxon>
        <taxon>Mammalia</taxon>
        <taxon>Eutheria</taxon>
        <taxon>Euarchontoglires</taxon>
        <taxon>Primates</taxon>
        <taxon>Haplorrhini</taxon>
        <taxon>Platyrrhini</taxon>
        <taxon>Cebidae</taxon>
        <taxon>Callitrichinae</taxon>
        <taxon>Saguinus</taxon>
    </lineage>
</organism>
<proteinExistence type="predicted"/>
<name>A0ABQ9URC6_SAGOE</name>
<gene>
    <name evidence="2" type="ORF">P7K49_024766</name>
</gene>
<keyword evidence="3" id="KW-1185">Reference proteome</keyword>
<protein>
    <submittedName>
        <fullName evidence="2">Uncharacterized protein</fullName>
    </submittedName>
</protein>
<feature type="region of interest" description="Disordered" evidence="1">
    <location>
        <begin position="1"/>
        <end position="75"/>
    </location>
</feature>
<reference evidence="2 3" key="1">
    <citation type="submission" date="2023-05" db="EMBL/GenBank/DDBJ databases">
        <title>B98-5 Cell Line De Novo Hybrid Assembly: An Optical Mapping Approach.</title>
        <authorList>
            <person name="Kananen K."/>
            <person name="Auerbach J.A."/>
            <person name="Kautto E."/>
            <person name="Blachly J.S."/>
        </authorList>
    </citation>
    <scope>NUCLEOTIDE SEQUENCE [LARGE SCALE GENOMIC DNA]</scope>
    <source>
        <strain evidence="2">B95-8</strain>
        <tissue evidence="2">Cell line</tissue>
    </source>
</reference>
<accession>A0ABQ9URC6</accession>
<evidence type="ECO:0000313" key="3">
    <source>
        <dbReference type="Proteomes" id="UP001266305"/>
    </source>
</evidence>